<feature type="compositionally biased region" description="Polar residues" evidence="1">
    <location>
        <begin position="46"/>
        <end position="74"/>
    </location>
</feature>
<evidence type="ECO:0000313" key="3">
    <source>
        <dbReference type="Proteomes" id="UP001164743"/>
    </source>
</evidence>
<gene>
    <name evidence="2" type="ORF">PtA15_1A757</name>
</gene>
<organism evidence="2 3">
    <name type="scientific">Puccinia triticina</name>
    <dbReference type="NCBI Taxonomy" id="208348"/>
    <lineage>
        <taxon>Eukaryota</taxon>
        <taxon>Fungi</taxon>
        <taxon>Dikarya</taxon>
        <taxon>Basidiomycota</taxon>
        <taxon>Pucciniomycotina</taxon>
        <taxon>Pucciniomycetes</taxon>
        <taxon>Pucciniales</taxon>
        <taxon>Pucciniaceae</taxon>
        <taxon>Puccinia</taxon>
    </lineage>
</organism>
<feature type="compositionally biased region" description="Basic and acidic residues" evidence="1">
    <location>
        <begin position="75"/>
        <end position="86"/>
    </location>
</feature>
<dbReference type="GeneID" id="77806712"/>
<evidence type="ECO:0000256" key="1">
    <source>
        <dbReference type="SAM" id="MobiDB-lite"/>
    </source>
</evidence>
<evidence type="ECO:0000313" key="2">
    <source>
        <dbReference type="EMBL" id="WAQ81416.1"/>
    </source>
</evidence>
<feature type="compositionally biased region" description="Basic and acidic residues" evidence="1">
    <location>
        <begin position="102"/>
        <end position="112"/>
    </location>
</feature>
<dbReference type="EMBL" id="CP110421">
    <property type="protein sequence ID" value="WAQ81416.1"/>
    <property type="molecule type" value="Genomic_DNA"/>
</dbReference>
<feature type="compositionally biased region" description="Polar residues" evidence="1">
    <location>
        <begin position="1"/>
        <end position="14"/>
    </location>
</feature>
<feature type="compositionally biased region" description="Polar residues" evidence="1">
    <location>
        <begin position="22"/>
        <end position="38"/>
    </location>
</feature>
<sequence>MTSQTTEAGPAQDSNAEKNGNKSDQANIQLRQSPQASSVLAREKLTQSQRSITQPQRSKQTVAPLSDSGQSTMLQKDKRNQKRAREQSSPQPGVEKPTKKRTVPDKSTRAVKDQPVCKPVNIPNK</sequence>
<reference evidence="2" key="1">
    <citation type="submission" date="2022-10" db="EMBL/GenBank/DDBJ databases">
        <title>Puccinia triticina Genome sequencing and assembly.</title>
        <authorList>
            <person name="Li C."/>
        </authorList>
    </citation>
    <scope>NUCLEOTIDE SEQUENCE</scope>
    <source>
        <strain evidence="2">Pt15</strain>
    </source>
</reference>
<protein>
    <recommendedName>
        <fullName evidence="4">Shugoshin C-terminal domain-containing protein</fullName>
    </recommendedName>
</protein>
<proteinExistence type="predicted"/>
<feature type="region of interest" description="Disordered" evidence="1">
    <location>
        <begin position="1"/>
        <end position="125"/>
    </location>
</feature>
<keyword evidence="3" id="KW-1185">Reference proteome</keyword>
<evidence type="ECO:0008006" key="4">
    <source>
        <dbReference type="Google" id="ProtNLM"/>
    </source>
</evidence>
<accession>A0ABY7CB80</accession>
<dbReference type="RefSeq" id="XP_053016971.1">
    <property type="nucleotide sequence ID" value="XM_053165817.1"/>
</dbReference>
<name>A0ABY7CB80_9BASI</name>
<dbReference type="Proteomes" id="UP001164743">
    <property type="component" value="Chromosome 1A"/>
</dbReference>